<dbReference type="OrthoDB" id="5830826at2759"/>
<organism evidence="2 3">
    <name type="scientific">Caenorhabditis auriculariae</name>
    <dbReference type="NCBI Taxonomy" id="2777116"/>
    <lineage>
        <taxon>Eukaryota</taxon>
        <taxon>Metazoa</taxon>
        <taxon>Ecdysozoa</taxon>
        <taxon>Nematoda</taxon>
        <taxon>Chromadorea</taxon>
        <taxon>Rhabditida</taxon>
        <taxon>Rhabditina</taxon>
        <taxon>Rhabditomorpha</taxon>
        <taxon>Rhabditoidea</taxon>
        <taxon>Rhabditidae</taxon>
        <taxon>Peloderinae</taxon>
        <taxon>Caenorhabditis</taxon>
    </lineage>
</organism>
<dbReference type="PROSITE" id="PS50181">
    <property type="entry name" value="FBOX"/>
    <property type="match status" value="1"/>
</dbReference>
<protein>
    <recommendedName>
        <fullName evidence="1">F-box domain-containing protein</fullName>
    </recommendedName>
</protein>
<gene>
    <name evidence="2" type="ORF">CAUJ_LOCUS11237</name>
</gene>
<dbReference type="SUPFAM" id="SSF81383">
    <property type="entry name" value="F-box domain"/>
    <property type="match status" value="1"/>
</dbReference>
<dbReference type="Proteomes" id="UP000835052">
    <property type="component" value="Unassembled WGS sequence"/>
</dbReference>
<sequence>MNSCTPNPTRCRCPRVPIYQLPDEVIEMILSHITPTELVAYGWDRVSSSFAAAIHRNLCSKTYFSFKDDIIWKFFRNGSKRNVEKVLALLTRKYLCQVHELSIPISMFSYMHSLLEKRPWLAATSGIACSARLPQPGVAFTNLSKISIQIGSDFGDLSLSDDFANLRIPAIMCKVLKEVNLNVSLSNDGEVTCAGFRELVRYLADVTHESTTWNLTLQDFTTAGQVWYGPAQLNRQRNRSFICYVRALLELGITINRLELIDRLKISPYMLVMSNTKRRSIYMYPEFKNCRQLFVCYDIGMIAPIFSHENDHFDDLTFFEVDESHVLYKADLLEYLSNAKNLKDIRIVVPASWESRVSRCQRGCFSNPDFSCFKAEGWCSVPKKLPQARLSIVGATIPVCCEVAVAHV</sequence>
<proteinExistence type="predicted"/>
<dbReference type="EMBL" id="CAJGYM010000053">
    <property type="protein sequence ID" value="CAD6195318.1"/>
    <property type="molecule type" value="Genomic_DNA"/>
</dbReference>
<comment type="caution">
    <text evidence="2">The sequence shown here is derived from an EMBL/GenBank/DDBJ whole genome shotgun (WGS) entry which is preliminary data.</text>
</comment>
<dbReference type="InterPro" id="IPR001810">
    <property type="entry name" value="F-box_dom"/>
</dbReference>
<dbReference type="InterPro" id="IPR036047">
    <property type="entry name" value="F-box-like_dom_sf"/>
</dbReference>
<evidence type="ECO:0000313" key="2">
    <source>
        <dbReference type="EMBL" id="CAD6195318.1"/>
    </source>
</evidence>
<keyword evidence="3" id="KW-1185">Reference proteome</keyword>
<feature type="domain" description="F-box" evidence="1">
    <location>
        <begin position="15"/>
        <end position="66"/>
    </location>
</feature>
<dbReference type="AlphaFoldDB" id="A0A8S1HLR4"/>
<evidence type="ECO:0000259" key="1">
    <source>
        <dbReference type="PROSITE" id="PS50181"/>
    </source>
</evidence>
<evidence type="ECO:0000313" key="3">
    <source>
        <dbReference type="Proteomes" id="UP000835052"/>
    </source>
</evidence>
<reference evidence="2" key="1">
    <citation type="submission" date="2020-10" db="EMBL/GenBank/DDBJ databases">
        <authorList>
            <person name="Kikuchi T."/>
        </authorList>
    </citation>
    <scope>NUCLEOTIDE SEQUENCE</scope>
    <source>
        <strain evidence="2">NKZ352</strain>
    </source>
</reference>
<name>A0A8S1HLR4_9PELO</name>
<accession>A0A8S1HLR4</accession>